<keyword evidence="1" id="KW-0175">Coiled coil</keyword>
<dbReference type="Pfam" id="PF00787">
    <property type="entry name" value="PX"/>
    <property type="match status" value="1"/>
</dbReference>
<evidence type="ECO:0000313" key="3">
    <source>
        <dbReference type="EMBL" id="OMJ92293.1"/>
    </source>
</evidence>
<dbReference type="PANTHER" id="PTHR10555:SF170">
    <property type="entry name" value="FI18122P1"/>
    <property type="match status" value="1"/>
</dbReference>
<dbReference type="GO" id="GO:0035091">
    <property type="term" value="F:phosphatidylinositol binding"/>
    <property type="evidence" value="ECO:0007669"/>
    <property type="project" value="InterPro"/>
</dbReference>
<dbReference type="Proteomes" id="UP000187209">
    <property type="component" value="Unassembled WGS sequence"/>
</dbReference>
<dbReference type="SMART" id="SM00312">
    <property type="entry name" value="PX"/>
    <property type="match status" value="1"/>
</dbReference>
<dbReference type="PROSITE" id="PS50195">
    <property type="entry name" value="PX"/>
    <property type="match status" value="1"/>
</dbReference>
<comment type="caution">
    <text evidence="3">The sequence shown here is derived from an EMBL/GenBank/DDBJ whole genome shotgun (WGS) entry which is preliminary data.</text>
</comment>
<feature type="coiled-coil region" evidence="1">
    <location>
        <begin position="354"/>
        <end position="412"/>
    </location>
</feature>
<feature type="domain" description="PX" evidence="2">
    <location>
        <begin position="115"/>
        <end position="227"/>
    </location>
</feature>
<keyword evidence="4" id="KW-1185">Reference proteome</keyword>
<dbReference type="AlphaFoldDB" id="A0A1R2CTJ5"/>
<reference evidence="3 4" key="1">
    <citation type="submission" date="2016-11" db="EMBL/GenBank/DDBJ databases">
        <title>The macronuclear genome of Stentor coeruleus: a giant cell with tiny introns.</title>
        <authorList>
            <person name="Slabodnick M."/>
            <person name="Ruby J.G."/>
            <person name="Reiff S.B."/>
            <person name="Swart E.C."/>
            <person name="Gosai S."/>
            <person name="Prabakaran S."/>
            <person name="Witkowska E."/>
            <person name="Larue G.E."/>
            <person name="Fisher S."/>
            <person name="Freeman R.M."/>
            <person name="Gunawardena J."/>
            <person name="Chu W."/>
            <person name="Stover N.A."/>
            <person name="Gregory B.D."/>
            <person name="Nowacki M."/>
            <person name="Derisi J."/>
            <person name="Roy S.W."/>
            <person name="Marshall W.F."/>
            <person name="Sood P."/>
        </authorList>
    </citation>
    <scope>NUCLEOTIDE SEQUENCE [LARGE SCALE GENOMIC DNA]</scope>
    <source>
        <strain evidence="3">WM001</strain>
    </source>
</reference>
<gene>
    <name evidence="3" type="ORF">SteCoe_4952</name>
</gene>
<name>A0A1R2CTJ5_9CILI</name>
<sequence length="464" mass="55150">MEEVNVSEGKSIENSLYITAMVPEFSNQISIDDSLENSFICEKSHILEENFKNPTETQEEILFELQEEKILEEKPFEDVNLTETLKEPVLPVENPEEIYNQLIEEDEKKVIDKDKVLIKKAKMVYEGIFGSNSYFVYEIHTWIDEKNYKVNRRYKDFEWLYKVLKENYKGMSVPPLPKKTLPFMQDSRTAEIRKNKLEKCLEILLRHSTLKKSKQLYFFLTSHDLEFSKIKENMKIPSYSFKYNDLEDAIDQIISKIQAKMNQIFSLRILPFSKDLIKIDKYLTSLQVPSYSLSTAFLMVINSHRKSNFIIENMHFTHSNDFHRAMQIQKHEIVDYENSILCISNHLCTETLKIEALKGAIEDYKNALKKYSELETLIERKALKAYKSLDNSERYLAEIEMITLDIKKIEKQVNCIEGNIKNDKIWFQVERDEQFEDILNKVFEINWRKAVKEEEFWLRQKHSL</sequence>
<dbReference type="EMBL" id="MPUH01000064">
    <property type="protein sequence ID" value="OMJ92293.1"/>
    <property type="molecule type" value="Genomic_DNA"/>
</dbReference>
<protein>
    <recommendedName>
        <fullName evidence="2">PX domain-containing protein</fullName>
    </recommendedName>
</protein>
<organism evidence="3 4">
    <name type="scientific">Stentor coeruleus</name>
    <dbReference type="NCBI Taxonomy" id="5963"/>
    <lineage>
        <taxon>Eukaryota</taxon>
        <taxon>Sar</taxon>
        <taxon>Alveolata</taxon>
        <taxon>Ciliophora</taxon>
        <taxon>Postciliodesmatophora</taxon>
        <taxon>Heterotrichea</taxon>
        <taxon>Heterotrichida</taxon>
        <taxon>Stentoridae</taxon>
        <taxon>Stentor</taxon>
    </lineage>
</organism>
<dbReference type="InterPro" id="IPR036871">
    <property type="entry name" value="PX_dom_sf"/>
</dbReference>
<evidence type="ECO:0000259" key="2">
    <source>
        <dbReference type="PROSITE" id="PS50195"/>
    </source>
</evidence>
<proteinExistence type="predicted"/>
<evidence type="ECO:0000256" key="1">
    <source>
        <dbReference type="SAM" id="Coils"/>
    </source>
</evidence>
<accession>A0A1R2CTJ5</accession>
<dbReference type="GO" id="GO:0005768">
    <property type="term" value="C:endosome"/>
    <property type="evidence" value="ECO:0007669"/>
    <property type="project" value="TreeGrafter"/>
</dbReference>
<dbReference type="CDD" id="cd06093">
    <property type="entry name" value="PX_domain"/>
    <property type="match status" value="1"/>
</dbReference>
<dbReference type="OrthoDB" id="286484at2759"/>
<dbReference type="PANTHER" id="PTHR10555">
    <property type="entry name" value="SORTING NEXIN"/>
    <property type="match status" value="1"/>
</dbReference>
<dbReference type="Gene3D" id="3.30.1520.10">
    <property type="entry name" value="Phox-like domain"/>
    <property type="match status" value="1"/>
</dbReference>
<dbReference type="InterPro" id="IPR001683">
    <property type="entry name" value="PX_dom"/>
</dbReference>
<evidence type="ECO:0000313" key="4">
    <source>
        <dbReference type="Proteomes" id="UP000187209"/>
    </source>
</evidence>
<dbReference type="SUPFAM" id="SSF64268">
    <property type="entry name" value="PX domain"/>
    <property type="match status" value="1"/>
</dbReference>